<gene>
    <name evidence="7 11" type="primary">infB</name>
    <name evidence="11" type="ORF">FRX97_00200</name>
</gene>
<feature type="compositionally biased region" description="Basic and acidic residues" evidence="9">
    <location>
        <begin position="365"/>
        <end position="375"/>
    </location>
</feature>
<evidence type="ECO:0000256" key="1">
    <source>
        <dbReference type="ARBA" id="ARBA00007733"/>
    </source>
</evidence>
<protein>
    <recommendedName>
        <fullName evidence="2 7">Translation initiation factor IF-2</fullName>
    </recommendedName>
</protein>
<dbReference type="PROSITE" id="PS51722">
    <property type="entry name" value="G_TR_2"/>
    <property type="match status" value="1"/>
</dbReference>
<keyword evidence="6 7" id="KW-0342">GTP-binding</keyword>
<dbReference type="GO" id="GO:0005737">
    <property type="term" value="C:cytoplasm"/>
    <property type="evidence" value="ECO:0007669"/>
    <property type="project" value="UniProtKB-SubCell"/>
</dbReference>
<name>A0A5C6VPG2_9FLAO</name>
<dbReference type="Proteomes" id="UP000321168">
    <property type="component" value="Unassembled WGS sequence"/>
</dbReference>
<reference evidence="11 12" key="1">
    <citation type="submission" date="2019-08" db="EMBL/GenBank/DDBJ databases">
        <title>Genome of Luteibaculum oceani JCM 18817.</title>
        <authorList>
            <person name="Bowman J.P."/>
        </authorList>
    </citation>
    <scope>NUCLEOTIDE SEQUENCE [LARGE SCALE GENOMIC DNA]</scope>
    <source>
        <strain evidence="11 12">JCM 18817</strain>
    </source>
</reference>
<comment type="caution">
    <text evidence="11">The sequence shown here is derived from an EMBL/GenBank/DDBJ whole genome shotgun (WGS) entry which is preliminary data.</text>
</comment>
<feature type="compositionally biased region" description="Basic and acidic residues" evidence="9">
    <location>
        <begin position="133"/>
        <end position="180"/>
    </location>
</feature>
<dbReference type="PANTHER" id="PTHR43381:SF5">
    <property type="entry name" value="TR-TYPE G DOMAIN-CONTAINING PROTEIN"/>
    <property type="match status" value="1"/>
</dbReference>
<feature type="binding site" evidence="7">
    <location>
        <begin position="514"/>
        <end position="521"/>
    </location>
    <ligand>
        <name>GTP</name>
        <dbReference type="ChEBI" id="CHEBI:37565"/>
    </ligand>
</feature>
<dbReference type="InterPro" id="IPR000178">
    <property type="entry name" value="TF_IF2_bacterial-like"/>
</dbReference>
<feature type="region of interest" description="Disordered" evidence="9">
    <location>
        <begin position="68"/>
        <end position="375"/>
    </location>
</feature>
<feature type="binding site" evidence="7">
    <location>
        <begin position="562"/>
        <end position="566"/>
    </location>
    <ligand>
        <name>GTP</name>
        <dbReference type="ChEBI" id="CHEBI:37565"/>
    </ligand>
</feature>
<dbReference type="SUPFAM" id="SSF50447">
    <property type="entry name" value="Translation proteins"/>
    <property type="match status" value="2"/>
</dbReference>
<dbReference type="FunFam" id="2.40.30.10:FF:000008">
    <property type="entry name" value="Translation initiation factor IF-2"/>
    <property type="match status" value="1"/>
</dbReference>
<feature type="region of interest" description="Disordered" evidence="9">
    <location>
        <begin position="384"/>
        <end position="403"/>
    </location>
</feature>
<dbReference type="InterPro" id="IPR027417">
    <property type="entry name" value="P-loop_NTPase"/>
</dbReference>
<dbReference type="InterPro" id="IPR053905">
    <property type="entry name" value="EF-G-like_DII"/>
</dbReference>
<evidence type="ECO:0000256" key="5">
    <source>
        <dbReference type="ARBA" id="ARBA00022917"/>
    </source>
</evidence>
<feature type="binding site" evidence="7">
    <location>
        <begin position="616"/>
        <end position="619"/>
    </location>
    <ligand>
        <name>GTP</name>
        <dbReference type="ChEBI" id="CHEBI:37565"/>
    </ligand>
</feature>
<dbReference type="SUPFAM" id="SSF52156">
    <property type="entry name" value="Initiation factor IF2/eIF5b, domain 3"/>
    <property type="match status" value="1"/>
</dbReference>
<evidence type="ECO:0000256" key="2">
    <source>
        <dbReference type="ARBA" id="ARBA00020675"/>
    </source>
</evidence>
<dbReference type="Pfam" id="PF11987">
    <property type="entry name" value="IF-2"/>
    <property type="match status" value="1"/>
</dbReference>
<feature type="compositionally biased region" description="Basic and acidic residues" evidence="9">
    <location>
        <begin position="102"/>
        <end position="111"/>
    </location>
</feature>
<sequence length="1007" mass="110421">MSETKVKPARLSKVAKDCNVSLSTVVDFLGKKGVEIDAKPNTKLDPEHYEMVLKEFMPDLLVKQASKQETIARQPKETVALDYMEEKSKPEPEAETEAESTDDAKAEKADNPSEETTEEKAEVVQETVESTEEPAKEEPVAKAEPEVAKEEPKVEVEKVEEKVEEAKSVPKAAEVEKEPEVEAEAEAPAEAAAEEKQAPESNEEVADDGSGPRVVGKLDLANLNTKTRPSKKSREEILKEKKAGEKAFKEAQAKKEAERKVKEAEEAKQKAAEAESKKKEETPAKKEDDVIRAKVQKLSGPTVLGKMELPTKPEKKKADVKKVASSEDKAGNKKRKRKRINQPDQNQQRGRGGQGGNQRGGQRGKAREPKPELTEEQIQKEIKETLARLSSGGGKNKGAKFRRAKRDAISQKMEEEAAKKQAEQKILKVTEFVTVGEIASMMDVPVTQVISACMTLGIIAAINQRLDAETLTLICEEFGYKVEFVDAEETETVLEEEDNPDNLQPRSPIVTVMGHVDHGKTSLLDYIRSANVIAGEAGGITQHIGAYKVQLAHNEKEITFLDTPGHEAFTAMRARGAKVTDVAIIVVAADDAVMPQTKEAINHAQAAEVPMIFAINKIDKPGANPDKVREELAQMNILVEDWGGKFQCQEISAKQGTGIEELLDKVLLEAELLELKADPDKRAAGSVIESSLDKGKGYVVTMLVESGSMKVGDFILAGSQYGRIKAMHNERGQEVSVAGPSDPVSVLGLNGSVNAGDRFHIVEDEREAKQIAAKRQQLQREQGIRAQKHVTLDEIGRRLALGDFKELNLIVKGDVDGSIEALSDALLKLSNENIQVNIIHKAVGPISDSDVLLASASDAIIVGFQVRPNASAKKLAEKEEIEIRMYSIIYDAIAEIKDAMEGMLSPDIEERIVGTAEIRETFRISKVGVVAGCFVQEGKIVRNNKCRIIRDGIVIYEGNLGSLKRFQDDAKEVPRGMECGLNIDKFNDIKVGDIVESFEQVEVAKKL</sequence>
<dbReference type="InterPro" id="IPR006847">
    <property type="entry name" value="IF2_N"/>
</dbReference>
<organism evidence="11 12">
    <name type="scientific">Luteibaculum oceani</name>
    <dbReference type="NCBI Taxonomy" id="1294296"/>
    <lineage>
        <taxon>Bacteria</taxon>
        <taxon>Pseudomonadati</taxon>
        <taxon>Bacteroidota</taxon>
        <taxon>Flavobacteriia</taxon>
        <taxon>Flavobacteriales</taxon>
        <taxon>Luteibaculaceae</taxon>
        <taxon>Luteibaculum</taxon>
    </lineage>
</organism>
<dbReference type="Gene3D" id="2.40.30.10">
    <property type="entry name" value="Translation factors"/>
    <property type="match status" value="2"/>
</dbReference>
<dbReference type="InterPro" id="IPR044145">
    <property type="entry name" value="IF2_II"/>
</dbReference>
<dbReference type="InterPro" id="IPR015760">
    <property type="entry name" value="TIF_IF2"/>
</dbReference>
<dbReference type="CDD" id="cd03702">
    <property type="entry name" value="IF2_mtIF2_II"/>
    <property type="match status" value="1"/>
</dbReference>
<keyword evidence="4 7" id="KW-0547">Nucleotide-binding</keyword>
<evidence type="ECO:0000313" key="11">
    <source>
        <dbReference type="EMBL" id="TXC85078.1"/>
    </source>
</evidence>
<dbReference type="OrthoDB" id="9811804at2"/>
<evidence type="ECO:0000259" key="10">
    <source>
        <dbReference type="PROSITE" id="PS51722"/>
    </source>
</evidence>
<dbReference type="HAMAP" id="MF_00100_B">
    <property type="entry name" value="IF_2_B"/>
    <property type="match status" value="1"/>
</dbReference>
<dbReference type="FunFam" id="2.40.30.10:FF:000007">
    <property type="entry name" value="Translation initiation factor IF-2"/>
    <property type="match status" value="1"/>
</dbReference>
<comment type="similarity">
    <text evidence="1 7 8">Belongs to the TRAFAC class translation factor GTPase superfamily. Classic translation factor GTPase family. IF-2 subfamily.</text>
</comment>
<dbReference type="EMBL" id="VORB01000001">
    <property type="protein sequence ID" value="TXC85078.1"/>
    <property type="molecule type" value="Genomic_DNA"/>
</dbReference>
<dbReference type="NCBIfam" id="TIGR00487">
    <property type="entry name" value="IF-2"/>
    <property type="match status" value="1"/>
</dbReference>
<evidence type="ECO:0000256" key="6">
    <source>
        <dbReference type="ARBA" id="ARBA00023134"/>
    </source>
</evidence>
<dbReference type="GO" id="GO:0003924">
    <property type="term" value="F:GTPase activity"/>
    <property type="evidence" value="ECO:0007669"/>
    <property type="project" value="UniProtKB-UniRule"/>
</dbReference>
<dbReference type="Pfam" id="PF04760">
    <property type="entry name" value="IF2_N"/>
    <property type="match status" value="1"/>
</dbReference>
<evidence type="ECO:0000256" key="4">
    <source>
        <dbReference type="ARBA" id="ARBA00022741"/>
    </source>
</evidence>
<keyword evidence="3 7" id="KW-0396">Initiation factor</keyword>
<dbReference type="Pfam" id="PF00009">
    <property type="entry name" value="GTP_EFTU"/>
    <property type="match status" value="1"/>
</dbReference>
<comment type="function">
    <text evidence="7 8">One of the essential components for the initiation of protein synthesis. Protects formylmethionyl-tRNA from spontaneous hydrolysis and promotes its binding to the 30S ribosomal subunits. Also involved in the hydrolysis of GTP during the formation of the 70S ribosomal complex.</text>
</comment>
<comment type="caution">
    <text evidence="7">Lacks conserved residue(s) required for the propagation of feature annotation.</text>
</comment>
<feature type="compositionally biased region" description="Basic and acidic residues" evidence="9">
    <location>
        <begin position="232"/>
        <end position="292"/>
    </location>
</feature>
<dbReference type="Gene3D" id="3.40.50.10050">
    <property type="entry name" value="Translation initiation factor IF- 2, domain 3"/>
    <property type="match status" value="1"/>
</dbReference>
<dbReference type="AlphaFoldDB" id="A0A5C6VPG2"/>
<keyword evidence="5 7" id="KW-0648">Protein biosynthesis</keyword>
<dbReference type="Gene3D" id="3.40.50.300">
    <property type="entry name" value="P-loop containing nucleotide triphosphate hydrolases"/>
    <property type="match status" value="1"/>
</dbReference>
<evidence type="ECO:0000256" key="9">
    <source>
        <dbReference type="SAM" id="MobiDB-lite"/>
    </source>
</evidence>
<dbReference type="InterPro" id="IPR000795">
    <property type="entry name" value="T_Tr_GTP-bd_dom"/>
</dbReference>
<evidence type="ECO:0000256" key="3">
    <source>
        <dbReference type="ARBA" id="ARBA00022540"/>
    </source>
</evidence>
<dbReference type="SUPFAM" id="SSF52540">
    <property type="entry name" value="P-loop containing nucleoside triphosphate hydrolases"/>
    <property type="match status" value="1"/>
</dbReference>
<dbReference type="CDD" id="cd03692">
    <property type="entry name" value="mtIF2_IVc"/>
    <property type="match status" value="1"/>
</dbReference>
<keyword evidence="7" id="KW-0963">Cytoplasm</keyword>
<dbReference type="GO" id="GO:0003743">
    <property type="term" value="F:translation initiation factor activity"/>
    <property type="evidence" value="ECO:0007669"/>
    <property type="project" value="UniProtKB-UniRule"/>
</dbReference>
<proteinExistence type="inferred from homology"/>
<evidence type="ECO:0000256" key="8">
    <source>
        <dbReference type="RuleBase" id="RU000644"/>
    </source>
</evidence>
<dbReference type="RefSeq" id="WP_147012160.1">
    <property type="nucleotide sequence ID" value="NZ_VORB01000001.1"/>
</dbReference>
<evidence type="ECO:0000256" key="7">
    <source>
        <dbReference type="HAMAP-Rule" id="MF_00100"/>
    </source>
</evidence>
<dbReference type="InterPro" id="IPR009000">
    <property type="entry name" value="Transl_B-barrel_sf"/>
</dbReference>
<dbReference type="FunFam" id="3.40.50.10050:FF:000001">
    <property type="entry name" value="Translation initiation factor IF-2"/>
    <property type="match status" value="1"/>
</dbReference>
<keyword evidence="12" id="KW-1185">Reference proteome</keyword>
<dbReference type="InterPro" id="IPR023115">
    <property type="entry name" value="TIF_IF2_dom3"/>
</dbReference>
<comment type="subcellular location">
    <subcellularLocation>
        <location evidence="7">Cytoplasm</location>
    </subcellularLocation>
</comment>
<evidence type="ECO:0000313" key="12">
    <source>
        <dbReference type="Proteomes" id="UP000321168"/>
    </source>
</evidence>
<dbReference type="PANTHER" id="PTHR43381">
    <property type="entry name" value="TRANSLATION INITIATION FACTOR IF-2-RELATED"/>
    <property type="match status" value="1"/>
</dbReference>
<dbReference type="NCBIfam" id="TIGR00231">
    <property type="entry name" value="small_GTP"/>
    <property type="match status" value="1"/>
</dbReference>
<accession>A0A5C6VPG2</accession>
<feature type="domain" description="Tr-type G" evidence="10">
    <location>
        <begin position="505"/>
        <end position="676"/>
    </location>
</feature>
<dbReference type="InterPro" id="IPR005225">
    <property type="entry name" value="Small_GTP-bd"/>
</dbReference>
<dbReference type="CDD" id="cd01887">
    <property type="entry name" value="IF2_eIF5B"/>
    <property type="match status" value="1"/>
</dbReference>
<feature type="compositionally biased region" description="Basic and acidic residues" evidence="9">
    <location>
        <begin position="309"/>
        <end position="331"/>
    </location>
</feature>
<dbReference type="Pfam" id="PF22042">
    <property type="entry name" value="EF-G_D2"/>
    <property type="match status" value="1"/>
</dbReference>
<dbReference type="FunFam" id="3.40.50.300:FF:000019">
    <property type="entry name" value="Translation initiation factor IF-2"/>
    <property type="match status" value="1"/>
</dbReference>
<feature type="compositionally biased region" description="Gly residues" evidence="9">
    <location>
        <begin position="350"/>
        <end position="363"/>
    </location>
</feature>
<dbReference type="InterPro" id="IPR036925">
    <property type="entry name" value="TIF_IF2_dom3_sf"/>
</dbReference>
<dbReference type="GO" id="GO:0005525">
    <property type="term" value="F:GTP binding"/>
    <property type="evidence" value="ECO:0007669"/>
    <property type="project" value="UniProtKB-KW"/>
</dbReference>